<dbReference type="Gene3D" id="3.40.50.1220">
    <property type="entry name" value="TPP-binding domain"/>
    <property type="match status" value="1"/>
</dbReference>
<proteinExistence type="inferred from homology"/>
<evidence type="ECO:0000256" key="2">
    <source>
        <dbReference type="ARBA" id="ARBA00022679"/>
    </source>
</evidence>
<protein>
    <recommendedName>
        <fullName evidence="1">protein acetyllysine N-acetyltransferase</fullName>
        <ecNumber evidence="1">2.3.1.286</ecNumber>
    </recommendedName>
</protein>
<feature type="domain" description="Deacetylase sirtuin-type" evidence="9">
    <location>
        <begin position="27"/>
        <end position="272"/>
    </location>
</feature>
<sequence length="393" mass="42945">MSETYASRLKKRVKLGVCGDEEKVEDENSLREKVNQLAALCRNAKHIVVHTGAGVSTAAGIPDFRGPKGVWTAKQKRKKPPASKSFDEARPTVTHLALAALYHAGLVKYIVTQNVDGLHLKSGIPRSALSEVHGTVFAEHCDRCHTEYPSWTEIHGMGYKPTGRGCPRPGCGGGLRDKITDWDSDLPQEDKDRAEDEHEKADLLIVLGSSLRVQPANQFPKYTFETNEEKPEPGDLVIVNLQETELDSLCTLRFFGRCDNVMELLMQNLGLQIPPWDREAAKERIEAAWKEASSSSSRPVDSTASDAAPAPAAASKADAVSASPETQTGGESGASSQEKPQTMYGKRKRGEREETKSHGAPPDEPTSSGNPQPVEAKKRATCAVNKRENRQKK</sequence>
<accession>A0A0K6SB72</accession>
<dbReference type="EC" id="2.3.1.286" evidence="1"/>
<dbReference type="InterPro" id="IPR003000">
    <property type="entry name" value="Sirtuin"/>
</dbReference>
<keyword evidence="3 7" id="KW-0479">Metal-binding</keyword>
<dbReference type="PhylomeDB" id="A0A0K6SB72"/>
<name>A0A0K6SB72_9ALVE</name>
<dbReference type="GO" id="GO:0005634">
    <property type="term" value="C:nucleus"/>
    <property type="evidence" value="ECO:0007669"/>
    <property type="project" value="TreeGrafter"/>
</dbReference>
<feature type="region of interest" description="Disordered" evidence="8">
    <location>
        <begin position="290"/>
        <end position="393"/>
    </location>
</feature>
<dbReference type="PANTHER" id="PTHR11085">
    <property type="entry name" value="NAD-DEPENDENT PROTEIN DEACYLASE SIRTUIN-5, MITOCHONDRIAL-RELATED"/>
    <property type="match status" value="1"/>
</dbReference>
<dbReference type="InterPro" id="IPR026590">
    <property type="entry name" value="Ssirtuin_cat_dom"/>
</dbReference>
<feature type="active site" description="Proton acceptor" evidence="7">
    <location>
        <position position="133"/>
    </location>
</feature>
<dbReference type="GO" id="GO:0017136">
    <property type="term" value="F:histone deacetylase activity, NAD-dependent"/>
    <property type="evidence" value="ECO:0007669"/>
    <property type="project" value="TreeGrafter"/>
</dbReference>
<comment type="similarity">
    <text evidence="6">Belongs to the sirtuin family. Class IV subfamily.</text>
</comment>
<evidence type="ECO:0000313" key="10">
    <source>
        <dbReference type="EMBL" id="CUC10833.1"/>
    </source>
</evidence>
<dbReference type="SUPFAM" id="SSF52467">
    <property type="entry name" value="DHS-like NAD/FAD-binding domain"/>
    <property type="match status" value="1"/>
</dbReference>
<dbReference type="GO" id="GO:0003714">
    <property type="term" value="F:transcription corepressor activity"/>
    <property type="evidence" value="ECO:0007669"/>
    <property type="project" value="TreeGrafter"/>
</dbReference>
<dbReference type="EMBL" id="CDMZ01005782">
    <property type="protein sequence ID" value="CUC10833.1"/>
    <property type="molecule type" value="Genomic_DNA"/>
</dbReference>
<dbReference type="Gene3D" id="2.20.28.200">
    <property type="match status" value="1"/>
</dbReference>
<dbReference type="AlphaFoldDB" id="A0A0K6SB72"/>
<keyword evidence="5" id="KW-0520">NAD</keyword>
<feature type="compositionally biased region" description="Polar residues" evidence="8">
    <location>
        <begin position="325"/>
        <end position="340"/>
    </location>
</feature>
<feature type="binding site" evidence="7">
    <location>
        <position position="166"/>
    </location>
    <ligand>
        <name>Zn(2+)</name>
        <dbReference type="ChEBI" id="CHEBI:29105"/>
    </ligand>
</feature>
<dbReference type="InterPro" id="IPR029035">
    <property type="entry name" value="DHS-like_NAD/FAD-binding_dom"/>
</dbReference>
<evidence type="ECO:0000256" key="4">
    <source>
        <dbReference type="ARBA" id="ARBA00022833"/>
    </source>
</evidence>
<dbReference type="GO" id="GO:0000122">
    <property type="term" value="P:negative regulation of transcription by RNA polymerase II"/>
    <property type="evidence" value="ECO:0007669"/>
    <property type="project" value="TreeGrafter"/>
</dbReference>
<keyword evidence="4 7" id="KW-0862">Zinc</keyword>
<evidence type="ECO:0000256" key="6">
    <source>
        <dbReference type="ARBA" id="ARBA00038170"/>
    </source>
</evidence>
<feature type="compositionally biased region" description="Low complexity" evidence="8">
    <location>
        <begin position="293"/>
        <end position="324"/>
    </location>
</feature>
<feature type="binding site" evidence="7">
    <location>
        <position position="171"/>
    </location>
    <ligand>
        <name>Zn(2+)</name>
        <dbReference type="ChEBI" id="CHEBI:29105"/>
    </ligand>
</feature>
<dbReference type="VEuPathDB" id="CryptoDB:Cvel_12728"/>
<evidence type="ECO:0000256" key="7">
    <source>
        <dbReference type="PROSITE-ProRule" id="PRU00236"/>
    </source>
</evidence>
<keyword evidence="2" id="KW-0808">Transferase</keyword>
<dbReference type="PANTHER" id="PTHR11085:SF12">
    <property type="entry name" value="NAD-DEPENDENT PROTEIN DEACYLASE SIRTUIN-6"/>
    <property type="match status" value="1"/>
</dbReference>
<reference evidence="10" key="1">
    <citation type="submission" date="2014-11" db="EMBL/GenBank/DDBJ databases">
        <title>Molecular phylogeny of cliff fern family Woodsiaceae with morphological implications.</title>
        <authorList>
            <person name="Shao Y.-Z."/>
            <person name="Wei R."/>
            <person name="Zhang X.-C."/>
        </authorList>
    </citation>
    <scope>NUCLEOTIDE SEQUENCE</scope>
</reference>
<gene>
    <name evidence="10" type="ORF">Cvel_12728.t2.CR2</name>
</gene>
<evidence type="ECO:0000256" key="8">
    <source>
        <dbReference type="SAM" id="MobiDB-lite"/>
    </source>
</evidence>
<evidence type="ECO:0000256" key="3">
    <source>
        <dbReference type="ARBA" id="ARBA00022723"/>
    </source>
</evidence>
<organism evidence="10">
    <name type="scientific">Chromera velia CCMP2878</name>
    <dbReference type="NCBI Taxonomy" id="1169474"/>
    <lineage>
        <taxon>Eukaryota</taxon>
        <taxon>Sar</taxon>
        <taxon>Alveolata</taxon>
        <taxon>Colpodellida</taxon>
        <taxon>Chromeraceae</taxon>
        <taxon>Chromera</taxon>
    </lineage>
</organism>
<dbReference type="FunFam" id="3.40.50.1220:FF:000038">
    <property type="entry name" value="NAD-dependent protein deacetylase sirtuin-6 isoform X2"/>
    <property type="match status" value="1"/>
</dbReference>
<evidence type="ECO:0000256" key="1">
    <source>
        <dbReference type="ARBA" id="ARBA00012928"/>
    </source>
</evidence>
<dbReference type="GO" id="GO:0070403">
    <property type="term" value="F:NAD+ binding"/>
    <property type="evidence" value="ECO:0007669"/>
    <property type="project" value="InterPro"/>
</dbReference>
<feature type="binding site" evidence="7">
    <location>
        <position position="141"/>
    </location>
    <ligand>
        <name>Zn(2+)</name>
        <dbReference type="ChEBI" id="CHEBI:29105"/>
    </ligand>
</feature>
<evidence type="ECO:0000256" key="5">
    <source>
        <dbReference type="ARBA" id="ARBA00023027"/>
    </source>
</evidence>
<dbReference type="GO" id="GO:0046872">
    <property type="term" value="F:metal ion binding"/>
    <property type="evidence" value="ECO:0007669"/>
    <property type="project" value="UniProtKB-KW"/>
</dbReference>
<dbReference type="Pfam" id="PF02146">
    <property type="entry name" value="SIR2"/>
    <property type="match status" value="1"/>
</dbReference>
<dbReference type="InterPro" id="IPR050134">
    <property type="entry name" value="NAD-dep_sirtuin_deacylases"/>
</dbReference>
<dbReference type="PROSITE" id="PS50305">
    <property type="entry name" value="SIRTUIN"/>
    <property type="match status" value="1"/>
</dbReference>
<feature type="binding site" evidence="7">
    <location>
        <position position="144"/>
    </location>
    <ligand>
        <name>Zn(2+)</name>
        <dbReference type="ChEBI" id="CHEBI:29105"/>
    </ligand>
</feature>
<evidence type="ECO:0000259" key="9">
    <source>
        <dbReference type="PROSITE" id="PS50305"/>
    </source>
</evidence>